<dbReference type="AlphaFoldDB" id="A0AAN7BYD2"/>
<keyword evidence="3" id="KW-1185">Reference proteome</keyword>
<organism evidence="2 3">
    <name type="scientific">Podospora fimiseda</name>
    <dbReference type="NCBI Taxonomy" id="252190"/>
    <lineage>
        <taxon>Eukaryota</taxon>
        <taxon>Fungi</taxon>
        <taxon>Dikarya</taxon>
        <taxon>Ascomycota</taxon>
        <taxon>Pezizomycotina</taxon>
        <taxon>Sordariomycetes</taxon>
        <taxon>Sordariomycetidae</taxon>
        <taxon>Sordariales</taxon>
        <taxon>Podosporaceae</taxon>
        <taxon>Podospora</taxon>
    </lineage>
</organism>
<evidence type="ECO:0000313" key="3">
    <source>
        <dbReference type="Proteomes" id="UP001301958"/>
    </source>
</evidence>
<reference evidence="2" key="2">
    <citation type="submission" date="2023-05" db="EMBL/GenBank/DDBJ databases">
        <authorList>
            <consortium name="Lawrence Berkeley National Laboratory"/>
            <person name="Steindorff A."/>
            <person name="Hensen N."/>
            <person name="Bonometti L."/>
            <person name="Westerberg I."/>
            <person name="Brannstrom I.O."/>
            <person name="Guillou S."/>
            <person name="Cros-Aarteil S."/>
            <person name="Calhoun S."/>
            <person name="Haridas S."/>
            <person name="Kuo A."/>
            <person name="Mondo S."/>
            <person name="Pangilinan J."/>
            <person name="Riley R."/>
            <person name="Labutti K."/>
            <person name="Andreopoulos B."/>
            <person name="Lipzen A."/>
            <person name="Chen C."/>
            <person name="Yanf M."/>
            <person name="Daum C."/>
            <person name="Ng V."/>
            <person name="Clum A."/>
            <person name="Ohm R."/>
            <person name="Martin F."/>
            <person name="Silar P."/>
            <person name="Natvig D."/>
            <person name="Lalanne C."/>
            <person name="Gautier V."/>
            <person name="Ament-Velasquez S.L."/>
            <person name="Kruys A."/>
            <person name="Hutchinson M.I."/>
            <person name="Powell A.J."/>
            <person name="Barry K."/>
            <person name="Miller A.N."/>
            <person name="Grigoriev I.V."/>
            <person name="Debuchy R."/>
            <person name="Gladieux P."/>
            <person name="Thoren M.H."/>
            <person name="Johannesson H."/>
        </authorList>
    </citation>
    <scope>NUCLEOTIDE SEQUENCE</scope>
    <source>
        <strain evidence="2">CBS 990.96</strain>
    </source>
</reference>
<protein>
    <submittedName>
        <fullName evidence="2">Uncharacterized protein</fullName>
    </submittedName>
</protein>
<reference evidence="2" key="1">
    <citation type="journal article" date="2023" name="Mol. Phylogenet. Evol.">
        <title>Genome-scale phylogeny and comparative genomics of the fungal order Sordariales.</title>
        <authorList>
            <person name="Hensen N."/>
            <person name="Bonometti L."/>
            <person name="Westerberg I."/>
            <person name="Brannstrom I.O."/>
            <person name="Guillou S."/>
            <person name="Cros-Aarteil S."/>
            <person name="Calhoun S."/>
            <person name="Haridas S."/>
            <person name="Kuo A."/>
            <person name="Mondo S."/>
            <person name="Pangilinan J."/>
            <person name="Riley R."/>
            <person name="LaButti K."/>
            <person name="Andreopoulos B."/>
            <person name="Lipzen A."/>
            <person name="Chen C."/>
            <person name="Yan M."/>
            <person name="Daum C."/>
            <person name="Ng V."/>
            <person name="Clum A."/>
            <person name="Steindorff A."/>
            <person name="Ohm R.A."/>
            <person name="Martin F."/>
            <person name="Silar P."/>
            <person name="Natvig D.O."/>
            <person name="Lalanne C."/>
            <person name="Gautier V."/>
            <person name="Ament-Velasquez S.L."/>
            <person name="Kruys A."/>
            <person name="Hutchinson M.I."/>
            <person name="Powell A.J."/>
            <person name="Barry K."/>
            <person name="Miller A.N."/>
            <person name="Grigoriev I.V."/>
            <person name="Debuchy R."/>
            <person name="Gladieux P."/>
            <person name="Hiltunen Thoren M."/>
            <person name="Johannesson H."/>
        </authorList>
    </citation>
    <scope>NUCLEOTIDE SEQUENCE</scope>
    <source>
        <strain evidence="2">CBS 990.96</strain>
    </source>
</reference>
<sequence length="121" mass="13188">MNSDSVMSDQPLATPSSVSDAPSSQPVGIKPPSWDTPKFREEYQEAKLHLLHPEFSSSSLPDPVTMRPIQSRLPGEDPATIQRLQVIVQNAEAKAQSEAAAPWPQEVRKCGALICGGRQVR</sequence>
<dbReference type="Proteomes" id="UP001301958">
    <property type="component" value="Unassembled WGS sequence"/>
</dbReference>
<evidence type="ECO:0000313" key="2">
    <source>
        <dbReference type="EMBL" id="KAK4231203.1"/>
    </source>
</evidence>
<dbReference type="EMBL" id="MU865294">
    <property type="protein sequence ID" value="KAK4231203.1"/>
    <property type="molecule type" value="Genomic_DNA"/>
</dbReference>
<feature type="region of interest" description="Disordered" evidence="1">
    <location>
        <begin position="54"/>
        <end position="76"/>
    </location>
</feature>
<comment type="caution">
    <text evidence="2">The sequence shown here is derived from an EMBL/GenBank/DDBJ whole genome shotgun (WGS) entry which is preliminary data.</text>
</comment>
<accession>A0AAN7BYD2</accession>
<feature type="compositionally biased region" description="Polar residues" evidence="1">
    <location>
        <begin position="1"/>
        <end position="26"/>
    </location>
</feature>
<proteinExistence type="predicted"/>
<gene>
    <name evidence="2" type="ORF">QBC38DRAFT_451582</name>
</gene>
<name>A0AAN7BYD2_9PEZI</name>
<evidence type="ECO:0000256" key="1">
    <source>
        <dbReference type="SAM" id="MobiDB-lite"/>
    </source>
</evidence>
<feature type="region of interest" description="Disordered" evidence="1">
    <location>
        <begin position="1"/>
        <end position="38"/>
    </location>
</feature>